<dbReference type="EMBL" id="JAPWGM010000003">
    <property type="protein sequence ID" value="MCZ4244634.1"/>
    <property type="molecule type" value="Genomic_DNA"/>
</dbReference>
<dbReference type="InterPro" id="IPR038670">
    <property type="entry name" value="HslJ-like_sf"/>
</dbReference>
<dbReference type="PANTHER" id="PTHR35535:SF2">
    <property type="entry name" value="DUF306 DOMAIN-CONTAINING PROTEIN"/>
    <property type="match status" value="1"/>
</dbReference>
<keyword evidence="3" id="KW-1185">Reference proteome</keyword>
<gene>
    <name evidence="2" type="ORF">O0955_11545</name>
</gene>
<evidence type="ECO:0000259" key="1">
    <source>
        <dbReference type="Pfam" id="PF03724"/>
    </source>
</evidence>
<evidence type="ECO:0000313" key="3">
    <source>
        <dbReference type="Proteomes" id="UP001144347"/>
    </source>
</evidence>
<protein>
    <submittedName>
        <fullName evidence="2">META domain-containing protein</fullName>
    </submittedName>
</protein>
<name>A0ABT4LCU4_9SPHI</name>
<accession>A0ABT4LCU4</accession>
<dbReference type="Gene3D" id="2.40.128.270">
    <property type="match status" value="1"/>
</dbReference>
<feature type="domain" description="DUF306" evidence="1">
    <location>
        <begin position="24"/>
        <end position="128"/>
    </location>
</feature>
<dbReference type="PANTHER" id="PTHR35535">
    <property type="entry name" value="HEAT SHOCK PROTEIN HSLJ"/>
    <property type="match status" value="1"/>
</dbReference>
<sequence>MKNLMICGLVICLFSACLEKINPSKLTNTKWELVELPGLKLPATSKATLNFGEGLKVSGKSFCNNYGGQAEIKDNKVALKNVFGTKMFCQETADLEHAYLSALNETSGAKMVDGKLYLLNGEKTLLVFNKSAE</sequence>
<dbReference type="Proteomes" id="UP001144347">
    <property type="component" value="Unassembled WGS sequence"/>
</dbReference>
<proteinExistence type="predicted"/>
<evidence type="ECO:0000313" key="2">
    <source>
        <dbReference type="EMBL" id="MCZ4244634.1"/>
    </source>
</evidence>
<organism evidence="2 3">
    <name type="scientific">Pedobacter punctiformis</name>
    <dbReference type="NCBI Taxonomy" id="3004097"/>
    <lineage>
        <taxon>Bacteria</taxon>
        <taxon>Pseudomonadati</taxon>
        <taxon>Bacteroidota</taxon>
        <taxon>Sphingobacteriia</taxon>
        <taxon>Sphingobacteriales</taxon>
        <taxon>Sphingobacteriaceae</taxon>
        <taxon>Pedobacter</taxon>
    </lineage>
</organism>
<dbReference type="PROSITE" id="PS51257">
    <property type="entry name" value="PROKAR_LIPOPROTEIN"/>
    <property type="match status" value="1"/>
</dbReference>
<reference evidence="2" key="1">
    <citation type="submission" date="2022-12" db="EMBL/GenBank/DDBJ databases">
        <title>Genome sequence of HCMS5-2.</title>
        <authorList>
            <person name="Woo H."/>
        </authorList>
    </citation>
    <scope>NUCLEOTIDE SEQUENCE</scope>
    <source>
        <strain evidence="2">HCMS5-2</strain>
    </source>
</reference>
<dbReference type="Pfam" id="PF03724">
    <property type="entry name" value="META"/>
    <property type="match status" value="1"/>
</dbReference>
<dbReference type="InterPro" id="IPR053147">
    <property type="entry name" value="Hsp_HslJ-like"/>
</dbReference>
<comment type="caution">
    <text evidence="2">The sequence shown here is derived from an EMBL/GenBank/DDBJ whole genome shotgun (WGS) entry which is preliminary data.</text>
</comment>
<dbReference type="InterPro" id="IPR005184">
    <property type="entry name" value="DUF306_Meta_HslJ"/>
</dbReference>
<dbReference type="RefSeq" id="WP_269427689.1">
    <property type="nucleotide sequence ID" value="NZ_JAPWGM010000003.1"/>
</dbReference>